<name>A0A420VG81_9BACI</name>
<sequence>MSVQLEEISRKVGREHENGTLGNVQGNNLGKQIEKLNRIIAGGGILGNCLIYQLPFLSHSPLYSYQQKKKPSMDPGKTLTTLGFLDMIYWSLDRFYYPRTGFISCQQHYKFFPPPTPPSPIWPGCAVYPRRSRGAGRRSRRCIAKE</sequence>
<dbReference type="EMBL" id="AZRV01000014">
    <property type="protein sequence ID" value="RKO62566.1"/>
    <property type="molecule type" value="Genomic_DNA"/>
</dbReference>
<dbReference type="Proteomes" id="UP000286235">
    <property type="component" value="Unassembled WGS sequence"/>
</dbReference>
<proteinExistence type="predicted"/>
<comment type="caution">
    <text evidence="1">The sequence shown here is derived from an EMBL/GenBank/DDBJ whole genome shotgun (WGS) entry which is preliminary data.</text>
</comment>
<evidence type="ECO:0000313" key="1">
    <source>
        <dbReference type="EMBL" id="RKO62566.1"/>
    </source>
</evidence>
<gene>
    <name evidence="1" type="ORF">Cdeb_03199</name>
</gene>
<keyword evidence="2" id="KW-1185">Reference proteome</keyword>
<reference evidence="1 2" key="1">
    <citation type="submission" date="2013-12" db="EMBL/GenBank/DDBJ databases">
        <title>Genome and proteome characterization of Caldibacillus debilis GB1 derived from a cellulolytic aero-tolerant co-culture.</title>
        <authorList>
            <person name="Wushke S.T."/>
            <person name="Zhang X."/>
            <person name="Fristensky B."/>
            <person name="Wilkins J.A."/>
            <person name="Levin D.B."/>
            <person name="Sparling R."/>
        </authorList>
    </citation>
    <scope>NUCLEOTIDE SEQUENCE [LARGE SCALE GENOMIC DNA]</scope>
    <source>
        <strain evidence="1 2">GB1</strain>
    </source>
</reference>
<accession>A0A420VG81</accession>
<dbReference type="AlphaFoldDB" id="A0A420VG81"/>
<evidence type="ECO:0000313" key="2">
    <source>
        <dbReference type="Proteomes" id="UP000286235"/>
    </source>
</evidence>
<organism evidence="1 2">
    <name type="scientific">Caldibacillus debilis GB1</name>
    <dbReference type="NCBI Taxonomy" id="1339248"/>
    <lineage>
        <taxon>Bacteria</taxon>
        <taxon>Bacillati</taxon>
        <taxon>Bacillota</taxon>
        <taxon>Bacilli</taxon>
        <taxon>Bacillales</taxon>
        <taxon>Bacillaceae</taxon>
        <taxon>Caldibacillus</taxon>
    </lineage>
</organism>
<protein>
    <submittedName>
        <fullName evidence="1">Uncharacterized protein</fullName>
    </submittedName>
</protein>